<gene>
    <name evidence="6" type="ORF">CEP54_014972</name>
</gene>
<comment type="caution">
    <text evidence="6">The sequence shown here is derived from an EMBL/GenBank/DDBJ whole genome shotgun (WGS) entry which is preliminary data.</text>
</comment>
<keyword evidence="7" id="KW-1185">Reference proteome</keyword>
<evidence type="ECO:0000259" key="5">
    <source>
        <dbReference type="PROSITE" id="PS50089"/>
    </source>
</evidence>
<protein>
    <recommendedName>
        <fullName evidence="5">RING-type domain-containing protein</fullName>
    </recommendedName>
</protein>
<dbReference type="PROSITE" id="PS00518">
    <property type="entry name" value="ZF_RING_1"/>
    <property type="match status" value="1"/>
</dbReference>
<dbReference type="AlphaFoldDB" id="A0A428NSH8"/>
<proteinExistence type="predicted"/>
<dbReference type="PANTHER" id="PTHR24185">
    <property type="entry name" value="CALCIUM-INDEPENDENT PHOSPHOLIPASE A2-GAMMA"/>
    <property type="match status" value="1"/>
</dbReference>
<dbReference type="GO" id="GO:0019369">
    <property type="term" value="P:arachidonate metabolic process"/>
    <property type="evidence" value="ECO:0007669"/>
    <property type="project" value="TreeGrafter"/>
</dbReference>
<dbReference type="EMBL" id="NKCI01000315">
    <property type="protein sequence ID" value="RSL43697.1"/>
    <property type="molecule type" value="Genomic_DNA"/>
</dbReference>
<dbReference type="PROSITE" id="PS50089">
    <property type="entry name" value="ZF_RING_2"/>
    <property type="match status" value="1"/>
</dbReference>
<dbReference type="GO" id="GO:0047499">
    <property type="term" value="F:calcium-independent phospholipase A2 activity"/>
    <property type="evidence" value="ECO:0007669"/>
    <property type="project" value="TreeGrafter"/>
</dbReference>
<dbReference type="SUPFAM" id="SSF52151">
    <property type="entry name" value="FabD/lysophospholipase-like"/>
    <property type="match status" value="1"/>
</dbReference>
<keyword evidence="1" id="KW-0479">Metal-binding</keyword>
<evidence type="ECO:0000256" key="1">
    <source>
        <dbReference type="ARBA" id="ARBA00022723"/>
    </source>
</evidence>
<dbReference type="Proteomes" id="UP000288168">
    <property type="component" value="Unassembled WGS sequence"/>
</dbReference>
<dbReference type="InterPro" id="IPR001841">
    <property type="entry name" value="Znf_RING"/>
</dbReference>
<keyword evidence="2 4" id="KW-0863">Zinc-finger</keyword>
<keyword evidence="3" id="KW-0862">Zinc</keyword>
<accession>A0A428NSH8</accession>
<dbReference type="GO" id="GO:0008270">
    <property type="term" value="F:zinc ion binding"/>
    <property type="evidence" value="ECO:0007669"/>
    <property type="project" value="UniProtKB-KW"/>
</dbReference>
<dbReference type="InterPro" id="IPR016035">
    <property type="entry name" value="Acyl_Trfase/lysoPLipase"/>
</dbReference>
<evidence type="ECO:0000256" key="3">
    <source>
        <dbReference type="ARBA" id="ARBA00022833"/>
    </source>
</evidence>
<evidence type="ECO:0000256" key="4">
    <source>
        <dbReference type="PROSITE-ProRule" id="PRU00175"/>
    </source>
</evidence>
<feature type="domain" description="RING-type" evidence="5">
    <location>
        <begin position="432"/>
        <end position="478"/>
    </location>
</feature>
<dbReference type="PANTHER" id="PTHR24185:SF8">
    <property type="entry name" value="PNPLA DOMAIN-CONTAINING PROTEIN"/>
    <property type="match status" value="1"/>
</dbReference>
<organism evidence="6 7">
    <name type="scientific">Fusarium duplospermum</name>
    <dbReference type="NCBI Taxonomy" id="1325734"/>
    <lineage>
        <taxon>Eukaryota</taxon>
        <taxon>Fungi</taxon>
        <taxon>Dikarya</taxon>
        <taxon>Ascomycota</taxon>
        <taxon>Pezizomycotina</taxon>
        <taxon>Sordariomycetes</taxon>
        <taxon>Hypocreomycetidae</taxon>
        <taxon>Hypocreales</taxon>
        <taxon>Nectriaceae</taxon>
        <taxon>Fusarium</taxon>
        <taxon>Fusarium solani species complex</taxon>
    </lineage>
</organism>
<dbReference type="Gene3D" id="3.40.1090.10">
    <property type="entry name" value="Cytosolic phospholipase A2 catalytic domain"/>
    <property type="match status" value="1"/>
</dbReference>
<evidence type="ECO:0000256" key="2">
    <source>
        <dbReference type="ARBA" id="ARBA00022771"/>
    </source>
</evidence>
<reference evidence="6 7" key="1">
    <citation type="submission" date="2017-06" db="EMBL/GenBank/DDBJ databases">
        <title>Comparative genomic analysis of Ambrosia Fusariam Clade fungi.</title>
        <authorList>
            <person name="Stajich J.E."/>
            <person name="Carrillo J."/>
            <person name="Kijimoto T."/>
            <person name="Eskalen A."/>
            <person name="O'Donnell K."/>
            <person name="Kasson M."/>
        </authorList>
    </citation>
    <scope>NUCLEOTIDE SEQUENCE [LARGE SCALE GENOMIC DNA]</scope>
    <source>
        <strain evidence="6 7">NRRL62584</strain>
    </source>
</reference>
<evidence type="ECO:0000313" key="6">
    <source>
        <dbReference type="EMBL" id="RSL43697.1"/>
    </source>
</evidence>
<dbReference type="InterPro" id="IPR017907">
    <property type="entry name" value="Znf_RING_CS"/>
</dbReference>
<name>A0A428NSH8_9HYPO</name>
<sequence>MARHHRTMWLSLCSRASDTDLLVSDRVQAIIDCIPNPDVQQPSLLVLIGNAAKSIALRELFSVRRTRRFSLNQNPAEVHLHVDPLSVFSEQPLVIVDGDLSEKLNGKLSANKGDDVTRRAIRRPREKFGFSGPAGGIYAQLLSPFVNVYCFFCDDLGGFKRVARHLAAWLEHNSPSTMPPSMRPRVVVVTERIPVGAESEREALATLLALMRMGTDRNVLDYISAIEVIALLPDGSISIEGRYRSLKERVMASSDQIRSQRQDAHTLFSATHLAALLESACEHFSDTLGEPFNLIKSCRAHNPQAIDLSGHLSTFLAYIKSPIELTSFAAPVIASSFFLDNYPPGAHHFAPGDVFNLLYEGSLTNASKHGALSFEEPNDVMLQSNFVNLVRREFERYAHILIQGSKLAAEIHIETLSYYKSHWLNIHSTSVCLACLRRIPSYDLPCGHMICGNCVRVFGEESKDDPYVFVVQRCLLCQVAMPEDICIRMHPPTVGAGILCIDGGGVRGTMPLQIMKRIKDRIALPIPLQRFIKVAFGISSGGLIVADMFINGSSIEDSSDKFEALAKHVFQRRKYVNAPFLPKFLTTLLPLLIDSLPPLPSFLYLMDIAVSYFTDGLYPSRNMEDALKRVFSSDRSMLGISNATVTGTLVGLPAATVDEKPKCRIFSNYHDGVPELYLPPLGM</sequence>
<dbReference type="OrthoDB" id="5153649at2759"/>
<dbReference type="GO" id="GO:0016020">
    <property type="term" value="C:membrane"/>
    <property type="evidence" value="ECO:0007669"/>
    <property type="project" value="TreeGrafter"/>
</dbReference>
<evidence type="ECO:0000313" key="7">
    <source>
        <dbReference type="Proteomes" id="UP000288168"/>
    </source>
</evidence>
<dbReference type="STRING" id="1325734.A0A428NSH8"/>